<gene>
    <name evidence="1" type="ORF">AO703_05925</name>
</gene>
<sequence>MQPFIKFLEWSGLPKHDQESIRLKYNSEAAIKDADIEFRYFNDGSPAFVDLAYTHNLTLENMIFDRSADYYTTQDVRKIVGMINAVLGVN</sequence>
<accession>A0A806X2W8</accession>
<reference evidence="2" key="1">
    <citation type="submission" date="2015-10" db="EMBL/GenBank/DDBJ databases">
        <title>Complete Genome Sequencing of Klebsiella sp. strain G5.</title>
        <authorList>
            <person name="Chan K.-G."/>
            <person name="Chen J.-W."/>
        </authorList>
    </citation>
    <scope>NUCLEOTIDE SEQUENCE [LARGE SCALE GENOMIC DNA]</scope>
    <source>
        <strain evidence="2">G5</strain>
    </source>
</reference>
<evidence type="ECO:0000313" key="2">
    <source>
        <dbReference type="Proteomes" id="UP000069162"/>
    </source>
</evidence>
<proteinExistence type="predicted"/>
<protein>
    <submittedName>
        <fullName evidence="1">Uncharacterized protein</fullName>
    </submittedName>
</protein>
<dbReference type="KEGG" id="kle:AO703_05925"/>
<name>A0A806X2W8_9ENTR</name>
<dbReference type="Proteomes" id="UP000069162">
    <property type="component" value="Chromosome"/>
</dbReference>
<organism evidence="1 2">
    <name type="scientific">[Enterobacter] lignolyticus</name>
    <dbReference type="NCBI Taxonomy" id="1334193"/>
    <lineage>
        <taxon>Bacteria</taxon>
        <taxon>Pseudomonadati</taxon>
        <taxon>Pseudomonadota</taxon>
        <taxon>Gammaproteobacteria</taxon>
        <taxon>Enterobacterales</taxon>
        <taxon>Enterobacteriaceae</taxon>
        <taxon>Pluralibacter</taxon>
    </lineage>
</organism>
<dbReference type="EMBL" id="CP012871">
    <property type="protein sequence ID" value="ALR75856.1"/>
    <property type="molecule type" value="Genomic_DNA"/>
</dbReference>
<evidence type="ECO:0000313" key="1">
    <source>
        <dbReference type="EMBL" id="ALR75856.1"/>
    </source>
</evidence>
<dbReference type="AlphaFoldDB" id="A0A806X2W8"/>